<dbReference type="PROSITE" id="PS51257">
    <property type="entry name" value="PROKAR_LIPOPROTEIN"/>
    <property type="match status" value="1"/>
</dbReference>
<dbReference type="AlphaFoldDB" id="A0A147HS42"/>
<dbReference type="RefSeq" id="WP_058734775.1">
    <property type="nucleotide sequence ID" value="NZ_LDTD01000170.1"/>
</dbReference>
<protein>
    <recommendedName>
        <fullName evidence="5">Lipoprotein</fullName>
    </recommendedName>
</protein>
<keyword evidence="2" id="KW-0732">Signal</keyword>
<evidence type="ECO:0008006" key="5">
    <source>
        <dbReference type="Google" id="ProtNLM"/>
    </source>
</evidence>
<dbReference type="STRING" id="33051.SB4_05110"/>
<dbReference type="PATRIC" id="fig|33051.3.peg.1127"/>
<reference evidence="3 4" key="1">
    <citation type="journal article" date="2016" name="Front. Microbiol.">
        <title>Genomic Resource of Rice Seed Associated Bacteria.</title>
        <authorList>
            <person name="Midha S."/>
            <person name="Bansal K."/>
            <person name="Sharma S."/>
            <person name="Kumar N."/>
            <person name="Patil P.P."/>
            <person name="Chaudhry V."/>
            <person name="Patil P.B."/>
        </authorList>
    </citation>
    <scope>NUCLEOTIDE SEQUENCE [LARGE SCALE GENOMIC DNA]</scope>
    <source>
        <strain evidence="3 4">NS319</strain>
    </source>
</reference>
<dbReference type="Proteomes" id="UP000072867">
    <property type="component" value="Unassembled WGS sequence"/>
</dbReference>
<organism evidence="3 4">
    <name type="scientific">Sphingomonas sanguinis</name>
    <dbReference type="NCBI Taxonomy" id="33051"/>
    <lineage>
        <taxon>Bacteria</taxon>
        <taxon>Pseudomonadati</taxon>
        <taxon>Pseudomonadota</taxon>
        <taxon>Alphaproteobacteria</taxon>
        <taxon>Sphingomonadales</taxon>
        <taxon>Sphingomonadaceae</taxon>
        <taxon>Sphingomonas</taxon>
    </lineage>
</organism>
<accession>A0A147HS42</accession>
<dbReference type="EMBL" id="LDTD01000170">
    <property type="protein sequence ID" value="KTT66298.1"/>
    <property type="molecule type" value="Genomic_DNA"/>
</dbReference>
<name>A0A147HS42_9SPHN</name>
<feature type="signal peptide" evidence="2">
    <location>
        <begin position="1"/>
        <end position="19"/>
    </location>
</feature>
<evidence type="ECO:0000256" key="1">
    <source>
        <dbReference type="SAM" id="MobiDB-lite"/>
    </source>
</evidence>
<comment type="caution">
    <text evidence="3">The sequence shown here is derived from an EMBL/GenBank/DDBJ whole genome shotgun (WGS) entry which is preliminary data.</text>
</comment>
<evidence type="ECO:0000313" key="4">
    <source>
        <dbReference type="Proteomes" id="UP000072867"/>
    </source>
</evidence>
<evidence type="ECO:0000313" key="3">
    <source>
        <dbReference type="EMBL" id="KTT66298.1"/>
    </source>
</evidence>
<feature type="region of interest" description="Disordered" evidence="1">
    <location>
        <begin position="179"/>
        <end position="198"/>
    </location>
</feature>
<sequence length="198" mass="21204">MRLAFLLGLTVALAGCGQASDQPKDAPKATPTPFVTGGWATVLGHAPETVSLLDRMGFRMSGYAPVQGQYRAIAQATPMADPSVTPVNMANLIVEGDAKQLNTLRFSLDLVNLDTSPFAKTQFIRWVTKPMDQLGLDGKDAVTAAIQTESATTGHLTGADYRVTRDKIDGGRRLVVTFTRPEAKSGQQNQGSNDGNRR</sequence>
<proteinExistence type="predicted"/>
<evidence type="ECO:0000256" key="2">
    <source>
        <dbReference type="SAM" id="SignalP"/>
    </source>
</evidence>
<feature type="chain" id="PRO_5007547801" description="Lipoprotein" evidence="2">
    <location>
        <begin position="20"/>
        <end position="198"/>
    </location>
</feature>
<feature type="compositionally biased region" description="Polar residues" evidence="1">
    <location>
        <begin position="185"/>
        <end position="198"/>
    </location>
</feature>
<gene>
    <name evidence="3" type="ORF">NS319_17720</name>
</gene>